<evidence type="ECO:0000256" key="2">
    <source>
        <dbReference type="ARBA" id="ARBA00023015"/>
    </source>
</evidence>
<accession>A0ABW6K7W5</accession>
<evidence type="ECO:0000313" key="7">
    <source>
        <dbReference type="EMBL" id="MFE8699682.1"/>
    </source>
</evidence>
<dbReference type="PANTHER" id="PTHR43133">
    <property type="entry name" value="RNA POLYMERASE ECF-TYPE SIGMA FACTO"/>
    <property type="match status" value="1"/>
</dbReference>
<dbReference type="RefSeq" id="WP_389358082.1">
    <property type="nucleotide sequence ID" value="NZ_JBIACK010000001.1"/>
</dbReference>
<keyword evidence="4" id="KW-0804">Transcription</keyword>
<evidence type="ECO:0000256" key="3">
    <source>
        <dbReference type="ARBA" id="ARBA00023082"/>
    </source>
</evidence>
<feature type="domain" description="RNA polymerase sigma-70 region 2" evidence="5">
    <location>
        <begin position="26"/>
        <end position="87"/>
    </location>
</feature>
<feature type="domain" description="RNA polymerase sigma factor 70 region 4 type 2" evidence="6">
    <location>
        <begin position="121"/>
        <end position="168"/>
    </location>
</feature>
<dbReference type="Gene3D" id="1.10.10.10">
    <property type="entry name" value="Winged helix-like DNA-binding domain superfamily/Winged helix DNA-binding domain"/>
    <property type="match status" value="1"/>
</dbReference>
<sequence>MDVTKLVKKAKKGNKEALLQLIIHQKDDYYRLAYTYLGNQHDAMDAMENMIVKLYENIHQLKKESSFYSWSKTILVNDCKELIKKKEKVVLVEEWNDHINHESLETNPILHSDDKFTIQWLLNQLNEQQAEAIRLKYILDFDYQSISELTQVPVGTVKSRIFEGLKKLKDLKGGSSNE</sequence>
<evidence type="ECO:0000256" key="4">
    <source>
        <dbReference type="ARBA" id="ARBA00023163"/>
    </source>
</evidence>
<dbReference type="InterPro" id="IPR013325">
    <property type="entry name" value="RNA_pol_sigma_r2"/>
</dbReference>
<comment type="similarity">
    <text evidence="1">Belongs to the sigma-70 factor family. ECF subfamily.</text>
</comment>
<dbReference type="NCBIfam" id="TIGR02937">
    <property type="entry name" value="sigma70-ECF"/>
    <property type="match status" value="1"/>
</dbReference>
<dbReference type="InterPro" id="IPR036388">
    <property type="entry name" value="WH-like_DNA-bd_sf"/>
</dbReference>
<keyword evidence="8" id="KW-1185">Reference proteome</keyword>
<dbReference type="InterPro" id="IPR039425">
    <property type="entry name" value="RNA_pol_sigma-70-like"/>
</dbReference>
<evidence type="ECO:0000256" key="1">
    <source>
        <dbReference type="ARBA" id="ARBA00010641"/>
    </source>
</evidence>
<name>A0ABW6K7W5_9BACI</name>
<dbReference type="SUPFAM" id="SSF88659">
    <property type="entry name" value="Sigma3 and sigma4 domains of RNA polymerase sigma factors"/>
    <property type="match status" value="1"/>
</dbReference>
<keyword evidence="2" id="KW-0805">Transcription regulation</keyword>
<dbReference type="CDD" id="cd06171">
    <property type="entry name" value="Sigma70_r4"/>
    <property type="match status" value="1"/>
</dbReference>
<evidence type="ECO:0000259" key="5">
    <source>
        <dbReference type="Pfam" id="PF04542"/>
    </source>
</evidence>
<comment type="caution">
    <text evidence="7">The sequence shown here is derived from an EMBL/GenBank/DDBJ whole genome shotgun (WGS) entry which is preliminary data.</text>
</comment>
<dbReference type="Proteomes" id="UP001601059">
    <property type="component" value="Unassembled WGS sequence"/>
</dbReference>
<gene>
    <name evidence="7" type="ORF">ACFYKX_03480</name>
</gene>
<dbReference type="InterPro" id="IPR007627">
    <property type="entry name" value="RNA_pol_sigma70_r2"/>
</dbReference>
<dbReference type="EMBL" id="JBIACK010000001">
    <property type="protein sequence ID" value="MFE8699682.1"/>
    <property type="molecule type" value="Genomic_DNA"/>
</dbReference>
<dbReference type="Gene3D" id="1.10.1740.10">
    <property type="match status" value="1"/>
</dbReference>
<dbReference type="InterPro" id="IPR014284">
    <property type="entry name" value="RNA_pol_sigma-70_dom"/>
</dbReference>
<dbReference type="SUPFAM" id="SSF88946">
    <property type="entry name" value="Sigma2 domain of RNA polymerase sigma factors"/>
    <property type="match status" value="1"/>
</dbReference>
<dbReference type="InterPro" id="IPR013324">
    <property type="entry name" value="RNA_pol_sigma_r3/r4-like"/>
</dbReference>
<keyword evidence="3" id="KW-0731">Sigma factor</keyword>
<evidence type="ECO:0000259" key="6">
    <source>
        <dbReference type="Pfam" id="PF08281"/>
    </source>
</evidence>
<dbReference type="Pfam" id="PF08281">
    <property type="entry name" value="Sigma70_r4_2"/>
    <property type="match status" value="1"/>
</dbReference>
<dbReference type="InterPro" id="IPR013249">
    <property type="entry name" value="RNA_pol_sigma70_r4_t2"/>
</dbReference>
<proteinExistence type="inferred from homology"/>
<evidence type="ECO:0000313" key="8">
    <source>
        <dbReference type="Proteomes" id="UP001601059"/>
    </source>
</evidence>
<organism evidence="7 8">
    <name type="scientific">Cytobacillus spartinae</name>
    <dbReference type="NCBI Taxonomy" id="3299023"/>
    <lineage>
        <taxon>Bacteria</taxon>
        <taxon>Bacillati</taxon>
        <taxon>Bacillota</taxon>
        <taxon>Bacilli</taxon>
        <taxon>Bacillales</taxon>
        <taxon>Bacillaceae</taxon>
        <taxon>Cytobacillus</taxon>
    </lineage>
</organism>
<reference evidence="7 8" key="1">
    <citation type="submission" date="2024-08" db="EMBL/GenBank/DDBJ databases">
        <title>Two novel Cytobacillus novel species.</title>
        <authorList>
            <person name="Liu G."/>
        </authorList>
    </citation>
    <scope>NUCLEOTIDE SEQUENCE [LARGE SCALE GENOMIC DNA]</scope>
    <source>
        <strain evidence="7 8">FJAT-54145</strain>
    </source>
</reference>
<protein>
    <submittedName>
        <fullName evidence="7">RNA polymerase sigma factor</fullName>
    </submittedName>
</protein>
<dbReference type="PANTHER" id="PTHR43133:SF51">
    <property type="entry name" value="RNA POLYMERASE SIGMA FACTOR"/>
    <property type="match status" value="1"/>
</dbReference>
<dbReference type="Pfam" id="PF04542">
    <property type="entry name" value="Sigma70_r2"/>
    <property type="match status" value="1"/>
</dbReference>